<dbReference type="PATRIC" id="fig|1114972.6.peg.1546"/>
<organism evidence="2 3">
    <name type="scientific">Furfurilactobacillus rossiae DSM 15814</name>
    <dbReference type="NCBI Taxonomy" id="1114972"/>
    <lineage>
        <taxon>Bacteria</taxon>
        <taxon>Bacillati</taxon>
        <taxon>Bacillota</taxon>
        <taxon>Bacilli</taxon>
        <taxon>Lactobacillales</taxon>
        <taxon>Lactobacillaceae</taxon>
        <taxon>Furfurilactobacillus</taxon>
    </lineage>
</organism>
<sequence>MNNLFSSAMISLTVSLTGALLGFWYNKNQIRQRETALHMKIDGESDWERALVSVTECPNEQFTQTEILKVRRCLSAFKTLAWANSVYSWDSSNKYERRIEDLERLYINNFRTDCKNKWIMKKDTESFGLQELRRMEFYFFLKFKDKSIVYLESTQFQCSFVRGTLKSEECETVRLIARELLENRFMTYECNRELQKCLGLQRKRLEAHYLNRKMVVQIQALSAIP</sequence>
<evidence type="ECO:0000313" key="3">
    <source>
        <dbReference type="Proteomes" id="UP000051999"/>
    </source>
</evidence>
<keyword evidence="1" id="KW-0812">Transmembrane</keyword>
<keyword evidence="3" id="KW-1185">Reference proteome</keyword>
<dbReference type="RefSeq" id="WP_017262779.1">
    <property type="nucleotide sequence ID" value="NZ_AZFF01000028.1"/>
</dbReference>
<dbReference type="Proteomes" id="UP000051999">
    <property type="component" value="Unassembled WGS sequence"/>
</dbReference>
<proteinExistence type="predicted"/>
<dbReference type="EMBL" id="AZFF01000028">
    <property type="protein sequence ID" value="KRL52942.1"/>
    <property type="molecule type" value="Genomic_DNA"/>
</dbReference>
<gene>
    <name evidence="2" type="ORF">FD35_GL001520</name>
</gene>
<feature type="transmembrane region" description="Helical" evidence="1">
    <location>
        <begin position="6"/>
        <end position="25"/>
    </location>
</feature>
<protein>
    <submittedName>
        <fullName evidence="2">Uncharacterized protein</fullName>
    </submittedName>
</protein>
<name>A0A0R1R903_9LACO</name>
<dbReference type="AlphaFoldDB" id="A0A0R1R903"/>
<keyword evidence="1" id="KW-1133">Transmembrane helix</keyword>
<accession>A0A0R1R903</accession>
<keyword evidence="1" id="KW-0472">Membrane</keyword>
<reference evidence="2 3" key="1">
    <citation type="journal article" date="2015" name="Genome Announc.">
        <title>Expanding the biotechnology potential of lactobacilli through comparative genomics of 213 strains and associated genera.</title>
        <authorList>
            <person name="Sun Z."/>
            <person name="Harris H.M."/>
            <person name="McCann A."/>
            <person name="Guo C."/>
            <person name="Argimon S."/>
            <person name="Zhang W."/>
            <person name="Yang X."/>
            <person name="Jeffery I.B."/>
            <person name="Cooney J.C."/>
            <person name="Kagawa T.F."/>
            <person name="Liu W."/>
            <person name="Song Y."/>
            <person name="Salvetti E."/>
            <person name="Wrobel A."/>
            <person name="Rasinkangas P."/>
            <person name="Parkhill J."/>
            <person name="Rea M.C."/>
            <person name="O'Sullivan O."/>
            <person name="Ritari J."/>
            <person name="Douillard F.P."/>
            <person name="Paul Ross R."/>
            <person name="Yang R."/>
            <person name="Briner A.E."/>
            <person name="Felis G.E."/>
            <person name="de Vos W.M."/>
            <person name="Barrangou R."/>
            <person name="Klaenhammer T.R."/>
            <person name="Caufield P.W."/>
            <person name="Cui Y."/>
            <person name="Zhang H."/>
            <person name="O'Toole P.W."/>
        </authorList>
    </citation>
    <scope>NUCLEOTIDE SEQUENCE [LARGE SCALE GENOMIC DNA]</scope>
    <source>
        <strain evidence="2 3">DSM 15814</strain>
    </source>
</reference>
<evidence type="ECO:0000313" key="2">
    <source>
        <dbReference type="EMBL" id="KRL52942.1"/>
    </source>
</evidence>
<comment type="caution">
    <text evidence="2">The sequence shown here is derived from an EMBL/GenBank/DDBJ whole genome shotgun (WGS) entry which is preliminary data.</text>
</comment>
<evidence type="ECO:0000256" key="1">
    <source>
        <dbReference type="SAM" id="Phobius"/>
    </source>
</evidence>